<gene>
    <name evidence="3" type="ORF">SNEC2469_LOCUS32604</name>
</gene>
<dbReference type="Proteomes" id="UP000601435">
    <property type="component" value="Unassembled WGS sequence"/>
</dbReference>
<feature type="compositionally biased region" description="Low complexity" evidence="1">
    <location>
        <begin position="276"/>
        <end position="285"/>
    </location>
</feature>
<keyword evidence="2" id="KW-1133">Transmembrane helix</keyword>
<evidence type="ECO:0000256" key="1">
    <source>
        <dbReference type="SAM" id="MobiDB-lite"/>
    </source>
</evidence>
<keyword evidence="2" id="KW-0472">Membrane</keyword>
<reference evidence="3" key="1">
    <citation type="submission" date="2021-02" db="EMBL/GenBank/DDBJ databases">
        <authorList>
            <person name="Dougan E. K."/>
            <person name="Rhodes N."/>
            <person name="Thang M."/>
            <person name="Chan C."/>
        </authorList>
    </citation>
    <scope>NUCLEOTIDE SEQUENCE</scope>
</reference>
<dbReference type="AlphaFoldDB" id="A0A813C480"/>
<feature type="transmembrane region" description="Helical" evidence="2">
    <location>
        <begin position="152"/>
        <end position="178"/>
    </location>
</feature>
<evidence type="ECO:0000313" key="4">
    <source>
        <dbReference type="Proteomes" id="UP000601435"/>
    </source>
</evidence>
<dbReference type="OrthoDB" id="10409159at2759"/>
<sequence length="285" mass="31552">MAESARERERETTFISILKYVPVANVLGDIFFHGSLCEERLKDFLDVQGLLSALLLGALISYPGSFEDTELLAASQRVGFCRGWGPLEAADDLRMCVLTGGFLLTLDIFLVVLVYMSFSGLDLPPEGPDPHEPDAKEEKERRFDDWFRHIRWILLASTLCMLAGMFFFVRGSVIAIFLKFPFGSVNMSIEELTNSDEGCGGGGNLQAQMRDTFSWLFVAAAVVTFGILSRAHFRQMDMKEDPEKYKKTNNKVPCCRSNKVAPAWPSASEGEEAGENKNGGAPAPS</sequence>
<feature type="transmembrane region" description="Helical" evidence="2">
    <location>
        <begin position="212"/>
        <end position="229"/>
    </location>
</feature>
<protein>
    <submittedName>
        <fullName evidence="3">Uncharacterized protein</fullName>
    </submittedName>
</protein>
<dbReference type="EMBL" id="CAJNJA010082952">
    <property type="protein sequence ID" value="CAE7933761.1"/>
    <property type="molecule type" value="Genomic_DNA"/>
</dbReference>
<keyword evidence="4" id="KW-1185">Reference proteome</keyword>
<organism evidence="3 4">
    <name type="scientific">Symbiodinium necroappetens</name>
    <dbReference type="NCBI Taxonomy" id="1628268"/>
    <lineage>
        <taxon>Eukaryota</taxon>
        <taxon>Sar</taxon>
        <taxon>Alveolata</taxon>
        <taxon>Dinophyceae</taxon>
        <taxon>Suessiales</taxon>
        <taxon>Symbiodiniaceae</taxon>
        <taxon>Symbiodinium</taxon>
    </lineage>
</organism>
<evidence type="ECO:0000256" key="2">
    <source>
        <dbReference type="SAM" id="Phobius"/>
    </source>
</evidence>
<keyword evidence="2" id="KW-0812">Transmembrane</keyword>
<accession>A0A813C480</accession>
<evidence type="ECO:0000313" key="3">
    <source>
        <dbReference type="EMBL" id="CAE7933761.1"/>
    </source>
</evidence>
<comment type="caution">
    <text evidence="3">The sequence shown here is derived from an EMBL/GenBank/DDBJ whole genome shotgun (WGS) entry which is preliminary data.</text>
</comment>
<proteinExistence type="predicted"/>
<name>A0A813C480_9DINO</name>
<feature type="region of interest" description="Disordered" evidence="1">
    <location>
        <begin position="255"/>
        <end position="285"/>
    </location>
</feature>